<dbReference type="OrthoDB" id="67353at2"/>
<accession>A0A563VZ29</accession>
<dbReference type="Gene3D" id="3.40.630.30">
    <property type="match status" value="1"/>
</dbReference>
<evidence type="ECO:0000313" key="1">
    <source>
        <dbReference type="EMBL" id="VEP16679.1"/>
    </source>
</evidence>
<protein>
    <submittedName>
        <fullName evidence="1">PanD maturation factor</fullName>
    </submittedName>
</protein>
<dbReference type="AlphaFoldDB" id="A0A563VZ29"/>
<proteinExistence type="predicted"/>
<evidence type="ECO:0000313" key="2">
    <source>
        <dbReference type="Proteomes" id="UP000320055"/>
    </source>
</evidence>
<sequence>MAIKIEKIKELSIIKLKPIIEDSRNQGFLFVQRLVDNWIDQKNCFDQKGEVLLIAKDADRFIGLCGLNIDPFVKHLGEQDLS</sequence>
<name>A0A563VZ29_9CYAN</name>
<dbReference type="RefSeq" id="WP_144875429.1">
    <property type="nucleotide sequence ID" value="NZ_LR214214.1"/>
</dbReference>
<gene>
    <name evidence="1" type="ORF">H1P_4800001</name>
</gene>
<organism evidence="1 2">
    <name type="scientific">Hyella patelloides LEGE 07179</name>
    <dbReference type="NCBI Taxonomy" id="945734"/>
    <lineage>
        <taxon>Bacteria</taxon>
        <taxon>Bacillati</taxon>
        <taxon>Cyanobacteriota</taxon>
        <taxon>Cyanophyceae</taxon>
        <taxon>Pleurocapsales</taxon>
        <taxon>Hyellaceae</taxon>
        <taxon>Hyella</taxon>
    </lineage>
</organism>
<dbReference type="EMBL" id="CAACVJ010000424">
    <property type="protein sequence ID" value="VEP16679.1"/>
    <property type="molecule type" value="Genomic_DNA"/>
</dbReference>
<keyword evidence="2" id="KW-1185">Reference proteome</keyword>
<reference evidence="1 2" key="1">
    <citation type="submission" date="2019-01" db="EMBL/GenBank/DDBJ databases">
        <authorList>
            <person name="Brito A."/>
        </authorList>
    </citation>
    <scope>NUCLEOTIDE SEQUENCE [LARGE SCALE GENOMIC DNA]</scope>
    <source>
        <strain evidence="1">1</strain>
    </source>
</reference>
<dbReference type="Proteomes" id="UP000320055">
    <property type="component" value="Unassembled WGS sequence"/>
</dbReference>